<proteinExistence type="inferred from homology"/>
<dbReference type="SMART" id="SM00822">
    <property type="entry name" value="PKS_KR"/>
    <property type="match status" value="1"/>
</dbReference>
<dbReference type="PANTHER" id="PTHR43618">
    <property type="entry name" value="7-ALPHA-HYDROXYSTEROID DEHYDROGENASE"/>
    <property type="match status" value="1"/>
</dbReference>
<evidence type="ECO:0000256" key="2">
    <source>
        <dbReference type="ARBA" id="ARBA00022857"/>
    </source>
</evidence>
<dbReference type="Pfam" id="PF13561">
    <property type="entry name" value="adh_short_C2"/>
    <property type="match status" value="1"/>
</dbReference>
<feature type="domain" description="Ketoreductase" evidence="5">
    <location>
        <begin position="8"/>
        <end position="150"/>
    </location>
</feature>
<feature type="region of interest" description="Disordered" evidence="4">
    <location>
        <begin position="242"/>
        <end position="261"/>
    </location>
</feature>
<dbReference type="InterPro" id="IPR052178">
    <property type="entry name" value="Sec_Metab_Biosynth_SDR"/>
</dbReference>
<evidence type="ECO:0000256" key="3">
    <source>
        <dbReference type="ARBA" id="ARBA00023002"/>
    </source>
</evidence>
<keyword evidence="2" id="KW-0521">NADP</keyword>
<reference evidence="6 7" key="1">
    <citation type="submission" date="2021-01" db="EMBL/GenBank/DDBJ databases">
        <title>Genome seq and assembly of Nocardiodes sp. G10.</title>
        <authorList>
            <person name="Chhetri G."/>
        </authorList>
    </citation>
    <scope>NUCLEOTIDE SEQUENCE [LARGE SCALE GENOMIC DNA]</scope>
    <source>
        <strain evidence="6 7">G10</strain>
    </source>
</reference>
<keyword evidence="3" id="KW-0560">Oxidoreductase</keyword>
<keyword evidence="7" id="KW-1185">Reference proteome</keyword>
<gene>
    <name evidence="6" type="ORF">JI751_12910</name>
</gene>
<comment type="similarity">
    <text evidence="1">Belongs to the short-chain dehydrogenases/reductases (SDR) family.</text>
</comment>
<dbReference type="InterPro" id="IPR036291">
    <property type="entry name" value="NAD(P)-bd_dom_sf"/>
</dbReference>
<dbReference type="RefSeq" id="WP_201936878.1">
    <property type="nucleotide sequence ID" value="NZ_JAERSG010000003.1"/>
</dbReference>
<evidence type="ECO:0000256" key="1">
    <source>
        <dbReference type="ARBA" id="ARBA00006484"/>
    </source>
</evidence>
<evidence type="ECO:0000259" key="5">
    <source>
        <dbReference type="SMART" id="SM00822"/>
    </source>
</evidence>
<protein>
    <submittedName>
        <fullName evidence="6">SDR family oxidoreductase</fullName>
    </submittedName>
</protein>
<dbReference type="SUPFAM" id="SSF51735">
    <property type="entry name" value="NAD(P)-binding Rossmann-fold domains"/>
    <property type="match status" value="1"/>
</dbReference>
<organism evidence="6 7">
    <name type="scientific">Nocardioides baculatus</name>
    <dbReference type="NCBI Taxonomy" id="2801337"/>
    <lineage>
        <taxon>Bacteria</taxon>
        <taxon>Bacillati</taxon>
        <taxon>Actinomycetota</taxon>
        <taxon>Actinomycetes</taxon>
        <taxon>Propionibacteriales</taxon>
        <taxon>Nocardioidaceae</taxon>
        <taxon>Nocardioides</taxon>
    </lineage>
</organism>
<sequence length="261" mass="27113">MDLQLAGRRAFVTGGSRGIGLAIARALAREGAVVSLAARSREGLAEATDRMAREGHVVHAYPVDVTDQAALADVVARCAEDRGGLDLVVANAGGSRGGGLQTSTPEDWVHTLGLNVVHAATAIRAALPWLSASGEGAALVIASVSGWKPRSVSSYSVAKAAEIHLAPTLAAELAAERVRVNTLSPGAVLVEGGRWQRTRDADPEAHERFVADNLPGGRMVTLDEVADAACFLLSPRASGINGAHVPVDRAQDRSTDRPVFP</sequence>
<comment type="caution">
    <text evidence="6">The sequence shown here is derived from an EMBL/GenBank/DDBJ whole genome shotgun (WGS) entry which is preliminary data.</text>
</comment>
<dbReference type="PANTHER" id="PTHR43618:SF8">
    <property type="entry name" value="7ALPHA-HYDROXYSTEROID DEHYDROGENASE"/>
    <property type="match status" value="1"/>
</dbReference>
<dbReference type="PRINTS" id="PR00081">
    <property type="entry name" value="GDHRDH"/>
</dbReference>
<evidence type="ECO:0000313" key="7">
    <source>
        <dbReference type="Proteomes" id="UP000636918"/>
    </source>
</evidence>
<dbReference type="Proteomes" id="UP000636918">
    <property type="component" value="Unassembled WGS sequence"/>
</dbReference>
<feature type="compositionally biased region" description="Basic and acidic residues" evidence="4">
    <location>
        <begin position="246"/>
        <end position="261"/>
    </location>
</feature>
<dbReference type="CDD" id="cd05233">
    <property type="entry name" value="SDR_c"/>
    <property type="match status" value="1"/>
</dbReference>
<evidence type="ECO:0000256" key="4">
    <source>
        <dbReference type="SAM" id="MobiDB-lite"/>
    </source>
</evidence>
<dbReference type="InterPro" id="IPR057326">
    <property type="entry name" value="KR_dom"/>
</dbReference>
<dbReference type="EMBL" id="JAERSG010000003">
    <property type="protein sequence ID" value="MBL0748514.1"/>
    <property type="molecule type" value="Genomic_DNA"/>
</dbReference>
<accession>A0ABS1LA07</accession>
<dbReference type="InterPro" id="IPR002347">
    <property type="entry name" value="SDR_fam"/>
</dbReference>
<dbReference type="Gene3D" id="3.40.50.720">
    <property type="entry name" value="NAD(P)-binding Rossmann-like Domain"/>
    <property type="match status" value="1"/>
</dbReference>
<name>A0ABS1LA07_9ACTN</name>
<evidence type="ECO:0000313" key="6">
    <source>
        <dbReference type="EMBL" id="MBL0748514.1"/>
    </source>
</evidence>